<feature type="domain" description="Peptidase S24/S26A/S26B/S26C" evidence="15">
    <location>
        <begin position="82"/>
        <end position="197"/>
    </location>
</feature>
<evidence type="ECO:0000256" key="4">
    <source>
        <dbReference type="ARBA" id="ARBA00022705"/>
    </source>
</evidence>
<dbReference type="SUPFAM" id="SSF46785">
    <property type="entry name" value="Winged helix' DNA-binding domain"/>
    <property type="match status" value="1"/>
</dbReference>
<keyword evidence="7 13" id="KW-0068">Autocatalytic cleavage</keyword>
<dbReference type="InterPro" id="IPR036390">
    <property type="entry name" value="WH_DNA-bd_sf"/>
</dbReference>
<dbReference type="PANTHER" id="PTHR33516">
    <property type="entry name" value="LEXA REPRESSOR"/>
    <property type="match status" value="1"/>
</dbReference>
<evidence type="ECO:0000256" key="7">
    <source>
        <dbReference type="ARBA" id="ARBA00022813"/>
    </source>
</evidence>
<dbReference type="InterPro" id="IPR015927">
    <property type="entry name" value="Peptidase_S24_S26A/B/C"/>
</dbReference>
<comment type="function">
    <text evidence="13">Represses a number of genes involved in the response to DNA damage (SOS response), including recA and lexA. Binds to the 16 bp palindromic sequence 5'-CTGTATATATATACAG-3'. In the presence of single-stranded DNA, RecA interacts with LexA causing an autocatalytic cleavage which disrupts the DNA-binding part of LexA, leading to derepression of the SOS regulon and eventually DNA repair.</text>
</comment>
<evidence type="ECO:0000256" key="6">
    <source>
        <dbReference type="ARBA" id="ARBA00022801"/>
    </source>
</evidence>
<comment type="caution">
    <text evidence="17">The sequence shown here is derived from an EMBL/GenBank/DDBJ whole genome shotgun (WGS) entry which is preliminary data.</text>
</comment>
<keyword evidence="8 13" id="KW-0805">Transcription regulation</keyword>
<dbReference type="GO" id="GO:0004252">
    <property type="term" value="F:serine-type endopeptidase activity"/>
    <property type="evidence" value="ECO:0007669"/>
    <property type="project" value="UniProtKB-UniRule"/>
</dbReference>
<dbReference type="InterPro" id="IPR006197">
    <property type="entry name" value="Peptidase_S24_LexA"/>
</dbReference>
<keyword evidence="5 13" id="KW-0227">DNA damage</keyword>
<dbReference type="PANTHER" id="PTHR33516:SF2">
    <property type="entry name" value="LEXA REPRESSOR-RELATED"/>
    <property type="match status" value="1"/>
</dbReference>
<dbReference type="GO" id="GO:0006281">
    <property type="term" value="P:DNA repair"/>
    <property type="evidence" value="ECO:0007669"/>
    <property type="project" value="UniProtKB-UniRule"/>
</dbReference>
<dbReference type="InterPro" id="IPR050077">
    <property type="entry name" value="LexA_repressor"/>
</dbReference>
<dbReference type="GO" id="GO:0006508">
    <property type="term" value="P:proteolysis"/>
    <property type="evidence" value="ECO:0007669"/>
    <property type="project" value="InterPro"/>
</dbReference>
<dbReference type="CDD" id="cd06529">
    <property type="entry name" value="S24_LexA-like"/>
    <property type="match status" value="1"/>
</dbReference>
<dbReference type="FunFam" id="2.10.109.10:FF:000001">
    <property type="entry name" value="LexA repressor"/>
    <property type="match status" value="1"/>
</dbReference>
<dbReference type="InterPro" id="IPR006199">
    <property type="entry name" value="LexA_DNA-bd_dom"/>
</dbReference>
<dbReference type="GO" id="GO:0009432">
    <property type="term" value="P:SOS response"/>
    <property type="evidence" value="ECO:0007669"/>
    <property type="project" value="UniProtKB-UniRule"/>
</dbReference>
<evidence type="ECO:0000256" key="8">
    <source>
        <dbReference type="ARBA" id="ARBA00023015"/>
    </source>
</evidence>
<dbReference type="InterPro" id="IPR036286">
    <property type="entry name" value="LexA/Signal_pep-like_sf"/>
</dbReference>
<dbReference type="AlphaFoldDB" id="A0A3L0W2Z6"/>
<dbReference type="HAMAP" id="MF_00015">
    <property type="entry name" value="LexA"/>
    <property type="match status" value="1"/>
</dbReference>
<evidence type="ECO:0000256" key="2">
    <source>
        <dbReference type="ARBA" id="ARBA00011738"/>
    </source>
</evidence>
<dbReference type="Pfam" id="PF00717">
    <property type="entry name" value="Peptidase_S24"/>
    <property type="match status" value="1"/>
</dbReference>
<keyword evidence="10 13" id="KW-0804">Transcription</keyword>
<dbReference type="EMBL" id="RNRV01000042">
    <property type="protein sequence ID" value="MHO06406.1"/>
    <property type="molecule type" value="Genomic_DNA"/>
</dbReference>
<evidence type="ECO:0000256" key="3">
    <source>
        <dbReference type="ARBA" id="ARBA00022491"/>
    </source>
</evidence>
<comment type="catalytic activity">
    <reaction evidence="13">
        <text>Hydrolysis of Ala-|-Gly bond in repressor LexA.</text>
        <dbReference type="EC" id="3.4.21.88"/>
    </reaction>
</comment>
<keyword evidence="6 13" id="KW-0378">Hydrolase</keyword>
<evidence type="ECO:0000256" key="1">
    <source>
        <dbReference type="ARBA" id="ARBA00007484"/>
    </source>
</evidence>
<name>A0A3L0W2Z6_ECOLX</name>
<dbReference type="FunFam" id="1.10.10.10:FF:000009">
    <property type="entry name" value="LexA repressor"/>
    <property type="match status" value="1"/>
</dbReference>
<evidence type="ECO:0000256" key="12">
    <source>
        <dbReference type="ARBA" id="ARBA00023236"/>
    </source>
</evidence>
<dbReference type="InterPro" id="IPR006200">
    <property type="entry name" value="LexA"/>
</dbReference>
<feature type="DNA-binding region" description="H-T-H motif" evidence="13">
    <location>
        <begin position="28"/>
        <end position="48"/>
    </location>
</feature>
<sequence>MKPLTPRQAEVLELIKVNMSETGMPPTRAEIAQKLGFKSANAAEEHLKALAKKGVIEIMPGTSRGIRLLIEEEAVLEETGLPLIGKVAAGEPILAQEHIESHYQVDPALFHPRADFLLRVQGMSMKNIGILDGDLLAVHKTQEVRNGQVVVARLDEDVTVKRFQRKGSQVWLLPENEELEPIAVDLSCQQLTIEGLAVGVIRNADWM</sequence>
<proteinExistence type="inferred from homology"/>
<dbReference type="GO" id="GO:0003677">
    <property type="term" value="F:DNA binding"/>
    <property type="evidence" value="ECO:0007669"/>
    <property type="project" value="UniProtKB-UniRule"/>
</dbReference>
<evidence type="ECO:0000313" key="17">
    <source>
        <dbReference type="EMBL" id="MHO06406.1"/>
    </source>
</evidence>
<evidence type="ECO:0000256" key="11">
    <source>
        <dbReference type="ARBA" id="ARBA00023204"/>
    </source>
</evidence>
<feature type="active site" description="For autocatalytic cleavage activity" evidence="13">
    <location>
        <position position="124"/>
    </location>
</feature>
<evidence type="ECO:0000256" key="14">
    <source>
        <dbReference type="RuleBase" id="RU003991"/>
    </source>
</evidence>
<keyword evidence="12 13" id="KW-0742">SOS response</keyword>
<evidence type="ECO:0000259" key="16">
    <source>
        <dbReference type="Pfam" id="PF01726"/>
    </source>
</evidence>
<dbReference type="Gene3D" id="2.10.109.10">
    <property type="entry name" value="Umud Fragment, subunit A"/>
    <property type="match status" value="1"/>
</dbReference>
<keyword evidence="4 13" id="KW-0235">DNA replication</keyword>
<protein>
    <recommendedName>
        <fullName evidence="13">LexA repressor</fullName>
        <ecNumber evidence="13">3.4.21.88</ecNumber>
    </recommendedName>
</protein>
<dbReference type="SMR" id="A0A3L0W2Z6"/>
<dbReference type="Gene3D" id="1.10.10.10">
    <property type="entry name" value="Winged helix-like DNA-binding domain superfamily/Winged helix DNA-binding domain"/>
    <property type="match status" value="1"/>
</dbReference>
<organism evidence="17">
    <name type="scientific">Escherichia coli</name>
    <dbReference type="NCBI Taxonomy" id="562"/>
    <lineage>
        <taxon>Bacteria</taxon>
        <taxon>Pseudomonadati</taxon>
        <taxon>Pseudomonadota</taxon>
        <taxon>Gammaproteobacteria</taxon>
        <taxon>Enterobacterales</taxon>
        <taxon>Enterobacteriaceae</taxon>
        <taxon>Escherichia</taxon>
    </lineage>
</organism>
<feature type="site" description="Cleavage; by autolysis" evidence="13">
    <location>
        <begin position="89"/>
        <end position="90"/>
    </location>
</feature>
<evidence type="ECO:0000259" key="15">
    <source>
        <dbReference type="Pfam" id="PF00717"/>
    </source>
</evidence>
<dbReference type="InterPro" id="IPR039418">
    <property type="entry name" value="LexA-like"/>
</dbReference>
<feature type="domain" description="LexA repressor DNA-binding" evidence="16">
    <location>
        <begin position="1"/>
        <end position="65"/>
    </location>
</feature>
<dbReference type="NCBIfam" id="TIGR00498">
    <property type="entry name" value="lexA"/>
    <property type="match status" value="1"/>
</dbReference>
<evidence type="ECO:0000256" key="10">
    <source>
        <dbReference type="ARBA" id="ARBA00023163"/>
    </source>
</evidence>
<dbReference type="Pfam" id="PF01726">
    <property type="entry name" value="LexA_DNA_bind"/>
    <property type="match status" value="1"/>
</dbReference>
<dbReference type="PRINTS" id="PR00726">
    <property type="entry name" value="LEXASERPTASE"/>
</dbReference>
<keyword evidence="11 13" id="KW-0234">DNA repair</keyword>
<dbReference type="GO" id="GO:0006260">
    <property type="term" value="P:DNA replication"/>
    <property type="evidence" value="ECO:0007669"/>
    <property type="project" value="UniProtKB-UniRule"/>
</dbReference>
<dbReference type="EC" id="3.4.21.88" evidence="13"/>
<reference evidence="17" key="1">
    <citation type="submission" date="2018-10" db="EMBL/GenBank/DDBJ databases">
        <authorList>
            <consortium name="NARMS: The National Antimicrobial Resistance Monitoring System"/>
        </authorList>
    </citation>
    <scope>NUCLEOTIDE SEQUENCE [LARGE SCALE GENOMIC DNA]</scope>
    <source>
        <strain evidence="17">CVM N17EC0388</strain>
    </source>
</reference>
<feature type="active site" description="For autocatalytic cleavage activity" evidence="13">
    <location>
        <position position="161"/>
    </location>
</feature>
<evidence type="ECO:0000256" key="9">
    <source>
        <dbReference type="ARBA" id="ARBA00023125"/>
    </source>
</evidence>
<comment type="similarity">
    <text evidence="1 13 14">Belongs to the peptidase S24 family.</text>
</comment>
<dbReference type="InterPro" id="IPR036388">
    <property type="entry name" value="WH-like_DNA-bd_sf"/>
</dbReference>
<evidence type="ECO:0000256" key="5">
    <source>
        <dbReference type="ARBA" id="ARBA00022763"/>
    </source>
</evidence>
<gene>
    <name evidence="13 17" type="primary">lexA</name>
    <name evidence="17" type="ORF">D9F05_18930</name>
</gene>
<keyword evidence="3 13" id="KW-0678">Repressor</keyword>
<keyword evidence="9 13" id="KW-0238">DNA-binding</keyword>
<comment type="subunit">
    <text evidence="2 13">Homodimer.</text>
</comment>
<dbReference type="GO" id="GO:0045892">
    <property type="term" value="P:negative regulation of DNA-templated transcription"/>
    <property type="evidence" value="ECO:0007669"/>
    <property type="project" value="UniProtKB-UniRule"/>
</dbReference>
<evidence type="ECO:0000256" key="13">
    <source>
        <dbReference type="HAMAP-Rule" id="MF_00015"/>
    </source>
</evidence>
<dbReference type="SUPFAM" id="SSF51306">
    <property type="entry name" value="LexA/Signal peptidase"/>
    <property type="match status" value="1"/>
</dbReference>
<accession>A0A3L0W2Z6</accession>